<keyword evidence="2 5" id="KW-0500">Molybdenum</keyword>
<dbReference type="PANTHER" id="PTHR30632:SF0">
    <property type="entry name" value="SULFATE-BINDING PROTEIN"/>
    <property type="match status" value="1"/>
</dbReference>
<protein>
    <submittedName>
        <fullName evidence="6">Molybdate transport system substrate-binding protein</fullName>
    </submittedName>
</protein>
<feature type="binding site" evidence="5">
    <location>
        <position position="157"/>
    </location>
    <ligand>
        <name>molybdate</name>
        <dbReference type="ChEBI" id="CHEBI:36264"/>
    </ligand>
</feature>
<dbReference type="OrthoDB" id="9785015at2"/>
<dbReference type="SUPFAM" id="SSF53850">
    <property type="entry name" value="Periplasmic binding protein-like II"/>
    <property type="match status" value="1"/>
</dbReference>
<dbReference type="RefSeq" id="WP_073047074.1">
    <property type="nucleotide sequence ID" value="NZ_FQZL01000005.1"/>
</dbReference>
<evidence type="ECO:0000313" key="7">
    <source>
        <dbReference type="Proteomes" id="UP000184052"/>
    </source>
</evidence>
<dbReference type="Gene3D" id="3.40.190.10">
    <property type="entry name" value="Periplasmic binding protein-like II"/>
    <property type="match status" value="2"/>
</dbReference>
<gene>
    <name evidence="6" type="ORF">SAMN02745751_00669</name>
</gene>
<feature type="binding site" evidence="5">
    <location>
        <position position="49"/>
    </location>
    <ligand>
        <name>molybdate</name>
        <dbReference type="ChEBI" id="CHEBI:36264"/>
    </ligand>
</feature>
<dbReference type="PANTHER" id="PTHR30632">
    <property type="entry name" value="MOLYBDATE-BINDING PERIPLASMIC PROTEIN"/>
    <property type="match status" value="1"/>
</dbReference>
<dbReference type="InterPro" id="IPR050682">
    <property type="entry name" value="ModA/WtpA"/>
</dbReference>
<reference evidence="6 7" key="1">
    <citation type="submission" date="2016-11" db="EMBL/GenBank/DDBJ databases">
        <authorList>
            <person name="Jaros S."/>
            <person name="Januszkiewicz K."/>
            <person name="Wedrychowicz H."/>
        </authorList>
    </citation>
    <scope>NUCLEOTIDE SEQUENCE [LARGE SCALE GENOMIC DNA]</scope>
    <source>
        <strain evidence="6 7">DSM 17477</strain>
    </source>
</reference>
<evidence type="ECO:0000256" key="4">
    <source>
        <dbReference type="ARBA" id="ARBA00022729"/>
    </source>
</evidence>
<dbReference type="PIRSF" id="PIRSF004846">
    <property type="entry name" value="ModA"/>
    <property type="match status" value="1"/>
</dbReference>
<proteinExistence type="inferred from homology"/>
<dbReference type="GO" id="GO:0015689">
    <property type="term" value="P:molybdate ion transport"/>
    <property type="evidence" value="ECO:0007669"/>
    <property type="project" value="InterPro"/>
</dbReference>
<keyword evidence="7" id="KW-1185">Reference proteome</keyword>
<dbReference type="GO" id="GO:0046872">
    <property type="term" value="F:metal ion binding"/>
    <property type="evidence" value="ECO:0007669"/>
    <property type="project" value="UniProtKB-KW"/>
</dbReference>
<dbReference type="GO" id="GO:0030973">
    <property type="term" value="F:molybdate ion binding"/>
    <property type="evidence" value="ECO:0007669"/>
    <property type="project" value="UniProtKB-ARBA"/>
</dbReference>
<evidence type="ECO:0000256" key="3">
    <source>
        <dbReference type="ARBA" id="ARBA00022723"/>
    </source>
</evidence>
<keyword evidence="3 5" id="KW-0479">Metal-binding</keyword>
<comment type="similarity">
    <text evidence="1">Belongs to the bacterial solute-binding protein ModA family.</text>
</comment>
<feature type="binding site" evidence="5">
    <location>
        <position position="76"/>
    </location>
    <ligand>
        <name>molybdate</name>
        <dbReference type="ChEBI" id="CHEBI:36264"/>
    </ligand>
</feature>
<dbReference type="GO" id="GO:1901359">
    <property type="term" value="F:tungstate binding"/>
    <property type="evidence" value="ECO:0007669"/>
    <property type="project" value="UniProtKB-ARBA"/>
</dbReference>
<dbReference type="FunFam" id="3.40.190.10:FF:000035">
    <property type="entry name" value="Molybdate ABC transporter substrate-binding protein"/>
    <property type="match status" value="1"/>
</dbReference>
<feature type="binding site" evidence="5">
    <location>
        <position position="184"/>
    </location>
    <ligand>
        <name>molybdate</name>
        <dbReference type="ChEBI" id="CHEBI:36264"/>
    </ligand>
</feature>
<keyword evidence="4" id="KW-0732">Signal</keyword>
<evidence type="ECO:0000256" key="2">
    <source>
        <dbReference type="ARBA" id="ARBA00022505"/>
    </source>
</evidence>
<sequence>MKNGKGLEKAINFLIIFLIIAFLTSCTGGESADVALEPEKEIMVSAAASLTEAVTEISENFQEETGIEVVLNFSSSGSLQKQIEEGAPADIFLSASKSKMDKLEEKDLIDAESRKDYLNNHLVLIVSEEYKDEIKSIEDLLESGLKLSVGEPESVPAGKYAKQSLEYYDMWDKLAGQMVYAKTVKQVAQYVESGDSPAGIVYMTDTTLLKHSYVNKVFDDESHTPIVYPLAIIRDSKNKDMAEEYIEYLQNGESRSIFVKYNFEPLF</sequence>
<evidence type="ECO:0000256" key="1">
    <source>
        <dbReference type="ARBA" id="ARBA00009175"/>
    </source>
</evidence>
<name>A0A1M6CDQ3_9FIRM</name>
<dbReference type="NCBIfam" id="TIGR01256">
    <property type="entry name" value="modA"/>
    <property type="match status" value="1"/>
</dbReference>
<dbReference type="EMBL" id="FQZL01000005">
    <property type="protein sequence ID" value="SHI59013.1"/>
    <property type="molecule type" value="Genomic_DNA"/>
</dbReference>
<dbReference type="InterPro" id="IPR005950">
    <property type="entry name" value="ModA"/>
</dbReference>
<dbReference type="AlphaFoldDB" id="A0A1M6CDQ3"/>
<evidence type="ECO:0000256" key="5">
    <source>
        <dbReference type="PIRSR" id="PIRSR004846-1"/>
    </source>
</evidence>
<organism evidence="6 7">
    <name type="scientific">Dethiosulfatibacter aminovorans DSM 17477</name>
    <dbReference type="NCBI Taxonomy" id="1121476"/>
    <lineage>
        <taxon>Bacteria</taxon>
        <taxon>Bacillati</taxon>
        <taxon>Bacillota</taxon>
        <taxon>Tissierellia</taxon>
        <taxon>Dethiosulfatibacter</taxon>
    </lineage>
</organism>
<dbReference type="Pfam" id="PF13531">
    <property type="entry name" value="SBP_bac_11"/>
    <property type="match status" value="1"/>
</dbReference>
<dbReference type="Proteomes" id="UP000184052">
    <property type="component" value="Unassembled WGS sequence"/>
</dbReference>
<feature type="binding site" evidence="5">
    <location>
        <position position="202"/>
    </location>
    <ligand>
        <name>molybdate</name>
        <dbReference type="ChEBI" id="CHEBI:36264"/>
    </ligand>
</feature>
<accession>A0A1M6CDQ3</accession>
<dbReference type="PROSITE" id="PS51257">
    <property type="entry name" value="PROKAR_LIPOPROTEIN"/>
    <property type="match status" value="1"/>
</dbReference>
<evidence type="ECO:0000313" key="6">
    <source>
        <dbReference type="EMBL" id="SHI59013.1"/>
    </source>
</evidence>
<dbReference type="STRING" id="1121476.SAMN02745751_00669"/>